<evidence type="ECO:0000313" key="2">
    <source>
        <dbReference type="EMBL" id="KAL1607952.1"/>
    </source>
</evidence>
<evidence type="ECO:0000313" key="3">
    <source>
        <dbReference type="Proteomes" id="UP001521785"/>
    </source>
</evidence>
<comment type="caution">
    <text evidence="2">The sequence shown here is derived from an EMBL/GenBank/DDBJ whole genome shotgun (WGS) entry which is preliminary data.</text>
</comment>
<gene>
    <name evidence="2" type="ORF">SLS60_002891</name>
</gene>
<organism evidence="2 3">
    <name type="scientific">Paraconiothyrium brasiliense</name>
    <dbReference type="NCBI Taxonomy" id="300254"/>
    <lineage>
        <taxon>Eukaryota</taxon>
        <taxon>Fungi</taxon>
        <taxon>Dikarya</taxon>
        <taxon>Ascomycota</taxon>
        <taxon>Pezizomycotina</taxon>
        <taxon>Dothideomycetes</taxon>
        <taxon>Pleosporomycetidae</taxon>
        <taxon>Pleosporales</taxon>
        <taxon>Massarineae</taxon>
        <taxon>Didymosphaeriaceae</taxon>
        <taxon>Paraconiothyrium</taxon>
    </lineage>
</organism>
<dbReference type="Proteomes" id="UP001521785">
    <property type="component" value="Unassembled WGS sequence"/>
</dbReference>
<proteinExistence type="predicted"/>
<dbReference type="EMBL" id="JAKJXO020000003">
    <property type="protein sequence ID" value="KAL1607952.1"/>
    <property type="molecule type" value="Genomic_DNA"/>
</dbReference>
<sequence>MSCFSSKPSWNAGSHPTPLRAAWNTGKASTTAKKAGRVRVTPLLGYDYGKTQRYSNGRDFIVDLYDPVTAVGGAYGRSRQPTAMKHMEVIVGVATTWELLEVRIMVVTVEAAMEGVAAEKFYKNLTKYGRLLKAEEFIFQVKYFESIRNVEDVHM</sequence>
<feature type="region of interest" description="Disordered" evidence="1">
    <location>
        <begin position="1"/>
        <end position="26"/>
    </location>
</feature>
<name>A0ABR3RU35_9PLEO</name>
<protein>
    <submittedName>
        <fullName evidence="2">Uncharacterized protein</fullName>
    </submittedName>
</protein>
<keyword evidence="3" id="KW-1185">Reference proteome</keyword>
<evidence type="ECO:0000256" key="1">
    <source>
        <dbReference type="SAM" id="MobiDB-lite"/>
    </source>
</evidence>
<feature type="compositionally biased region" description="Polar residues" evidence="1">
    <location>
        <begin position="1"/>
        <end position="14"/>
    </location>
</feature>
<reference evidence="2 3" key="1">
    <citation type="submission" date="2024-02" db="EMBL/GenBank/DDBJ databases">
        <title>De novo assembly and annotation of 12 fungi associated with fruit tree decline syndrome in Ontario, Canada.</title>
        <authorList>
            <person name="Sulman M."/>
            <person name="Ellouze W."/>
            <person name="Ilyukhin E."/>
        </authorList>
    </citation>
    <scope>NUCLEOTIDE SEQUENCE [LARGE SCALE GENOMIC DNA]</scope>
    <source>
        <strain evidence="2 3">M42-189</strain>
    </source>
</reference>
<accession>A0ABR3RU35</accession>